<dbReference type="Pfam" id="PF00356">
    <property type="entry name" value="LacI"/>
    <property type="match status" value="1"/>
</dbReference>
<evidence type="ECO:0000313" key="6">
    <source>
        <dbReference type="Proteomes" id="UP000233618"/>
    </source>
</evidence>
<dbReference type="GO" id="GO:0000976">
    <property type="term" value="F:transcription cis-regulatory region binding"/>
    <property type="evidence" value="ECO:0007669"/>
    <property type="project" value="TreeGrafter"/>
</dbReference>
<dbReference type="InterPro" id="IPR010982">
    <property type="entry name" value="Lambda_DNA-bd_dom_sf"/>
</dbReference>
<keyword evidence="1" id="KW-0805">Transcription regulation</keyword>
<dbReference type="Proteomes" id="UP000233618">
    <property type="component" value="Unassembled WGS sequence"/>
</dbReference>
<dbReference type="PANTHER" id="PTHR30146">
    <property type="entry name" value="LACI-RELATED TRANSCRIPTIONAL REPRESSOR"/>
    <property type="match status" value="1"/>
</dbReference>
<evidence type="ECO:0000256" key="3">
    <source>
        <dbReference type="ARBA" id="ARBA00023163"/>
    </source>
</evidence>
<dbReference type="InterPro" id="IPR028082">
    <property type="entry name" value="Peripla_BP_I"/>
</dbReference>
<evidence type="ECO:0000256" key="1">
    <source>
        <dbReference type="ARBA" id="ARBA00023015"/>
    </source>
</evidence>
<dbReference type="GO" id="GO:0003700">
    <property type="term" value="F:DNA-binding transcription factor activity"/>
    <property type="evidence" value="ECO:0007669"/>
    <property type="project" value="TreeGrafter"/>
</dbReference>
<keyword evidence="3" id="KW-0804">Transcription</keyword>
<dbReference type="SUPFAM" id="SSF53822">
    <property type="entry name" value="Periplasmic binding protein-like I"/>
    <property type="match status" value="1"/>
</dbReference>
<keyword evidence="6" id="KW-1185">Reference proteome</keyword>
<evidence type="ECO:0000313" key="5">
    <source>
        <dbReference type="EMBL" id="PKQ69157.1"/>
    </source>
</evidence>
<dbReference type="Pfam" id="PF13377">
    <property type="entry name" value="Peripla_BP_3"/>
    <property type="match status" value="1"/>
</dbReference>
<sequence length="337" mass="37565">MTNKAITIIDIAKLLGVSKSTVSRALKDHPDISNATKEAVHMMAKQLKYKPNAVAMSLRHKKSKVIGLIVPTLSPFFFPSVIHGIEKEVNKRGYNLMILQSNESYEREVRNVDILQSNNVEGILVSISRKTEDLNHFTSLIEDNTPIVFFDRIPKSIQADMVLVDDISGAFNAVEHLISIGKRKIAICLGNPNLLISSNRLSGYKKALKKHSIEINEEFIITGESSEEAEKETKKLLELTNPPDAILAISDLTMSGIMKALYAAKIKIPEDIAVIGFCEDTFSQMYNPPVSTIDPMGVEIGKIATERLFQRIHENNILEPKTINLSSRLIIRDSTKI</sequence>
<accession>A0A2N3IFT9</accession>
<keyword evidence="2" id="KW-0238">DNA-binding</keyword>
<dbReference type="InterPro" id="IPR000843">
    <property type="entry name" value="HTH_LacI"/>
</dbReference>
<evidence type="ECO:0000256" key="2">
    <source>
        <dbReference type="ARBA" id="ARBA00023125"/>
    </source>
</evidence>
<name>A0A2N3IFT9_9BACT</name>
<dbReference type="Gene3D" id="1.10.260.40">
    <property type="entry name" value="lambda repressor-like DNA-binding domains"/>
    <property type="match status" value="1"/>
</dbReference>
<protein>
    <recommendedName>
        <fullName evidence="4">HTH lacI-type domain-containing protein</fullName>
    </recommendedName>
</protein>
<dbReference type="EMBL" id="MVDE01000002">
    <property type="protein sequence ID" value="PKQ69157.1"/>
    <property type="molecule type" value="Genomic_DNA"/>
</dbReference>
<comment type="caution">
    <text evidence="5">The sequence shown here is derived from an EMBL/GenBank/DDBJ whole genome shotgun (WGS) entry which is preliminary data.</text>
</comment>
<dbReference type="SUPFAM" id="SSF47413">
    <property type="entry name" value="lambda repressor-like DNA-binding domains"/>
    <property type="match status" value="1"/>
</dbReference>
<organism evidence="5 6">
    <name type="scientific">Labilibaculum manganireducens</name>
    <dbReference type="NCBI Taxonomy" id="1940525"/>
    <lineage>
        <taxon>Bacteria</taxon>
        <taxon>Pseudomonadati</taxon>
        <taxon>Bacteroidota</taxon>
        <taxon>Bacteroidia</taxon>
        <taxon>Marinilabiliales</taxon>
        <taxon>Marinifilaceae</taxon>
        <taxon>Labilibaculum</taxon>
    </lineage>
</organism>
<dbReference type="PROSITE" id="PS50932">
    <property type="entry name" value="HTH_LACI_2"/>
    <property type="match status" value="1"/>
</dbReference>
<reference evidence="5 6" key="1">
    <citation type="journal article" date="2017" name="Front. Microbiol.">
        <title>Labilibaculum manganireducens gen. nov., sp. nov. and Labilibaculum filiforme sp. nov., Novel Bacteroidetes Isolated from Subsurface Sediments of the Baltic Sea.</title>
        <authorList>
            <person name="Vandieken V."/>
            <person name="Marshall I.P."/>
            <person name="Niemann H."/>
            <person name="Engelen B."/>
            <person name="Cypionka H."/>
        </authorList>
    </citation>
    <scope>NUCLEOTIDE SEQUENCE [LARGE SCALE GENOMIC DNA]</scope>
    <source>
        <strain evidence="5 6">59.10-2M</strain>
    </source>
</reference>
<evidence type="ECO:0000259" key="4">
    <source>
        <dbReference type="PROSITE" id="PS50932"/>
    </source>
</evidence>
<gene>
    <name evidence="5" type="ORF">BZG01_02295</name>
</gene>
<dbReference type="InterPro" id="IPR046335">
    <property type="entry name" value="LacI/GalR-like_sensor"/>
</dbReference>
<feature type="domain" description="HTH lacI-type" evidence="4">
    <location>
        <begin position="6"/>
        <end position="60"/>
    </location>
</feature>
<dbReference type="CDD" id="cd01392">
    <property type="entry name" value="HTH_LacI"/>
    <property type="match status" value="1"/>
</dbReference>
<dbReference type="Gene3D" id="3.40.50.2300">
    <property type="match status" value="2"/>
</dbReference>
<proteinExistence type="predicted"/>
<dbReference type="CDD" id="cd06267">
    <property type="entry name" value="PBP1_LacI_sugar_binding-like"/>
    <property type="match status" value="1"/>
</dbReference>
<dbReference type="PANTHER" id="PTHR30146:SF109">
    <property type="entry name" value="HTH-TYPE TRANSCRIPTIONAL REGULATOR GALS"/>
    <property type="match status" value="1"/>
</dbReference>
<dbReference type="RefSeq" id="WP_101308202.1">
    <property type="nucleotide sequence ID" value="NZ_MVDE01000002.1"/>
</dbReference>
<dbReference type="AlphaFoldDB" id="A0A2N3IFT9"/>
<dbReference type="SMART" id="SM00354">
    <property type="entry name" value="HTH_LACI"/>
    <property type="match status" value="1"/>
</dbReference>